<dbReference type="InterPro" id="IPR051960">
    <property type="entry name" value="eIF2B_gamma"/>
</dbReference>
<dbReference type="Pfam" id="PF25084">
    <property type="entry name" value="LbH_EIF2B"/>
    <property type="match status" value="1"/>
</dbReference>
<comment type="caution">
    <text evidence="9">The sequence shown here is derived from an EMBL/GenBank/DDBJ whole genome shotgun (WGS) entry which is preliminary data.</text>
</comment>
<evidence type="ECO:0000256" key="6">
    <source>
        <dbReference type="ARBA" id="ARBA00046432"/>
    </source>
</evidence>
<dbReference type="GO" id="GO:0005851">
    <property type="term" value="C:eukaryotic translation initiation factor 2B complex"/>
    <property type="evidence" value="ECO:0007669"/>
    <property type="project" value="TreeGrafter"/>
</dbReference>
<evidence type="ECO:0000313" key="9">
    <source>
        <dbReference type="EMBL" id="KAJ3476857.1"/>
    </source>
</evidence>
<protein>
    <recommendedName>
        <fullName evidence="8">EIF2B subunit epsilon/gamma LbH domain-containing protein</fullName>
    </recommendedName>
</protein>
<comment type="subcellular location">
    <subcellularLocation>
        <location evidence="1">Cytoplasm</location>
        <location evidence="1">Cytosol</location>
    </subcellularLocation>
</comment>
<feature type="region of interest" description="Disordered" evidence="7">
    <location>
        <begin position="314"/>
        <end position="338"/>
    </location>
</feature>
<sequence>MTACFFEPRRSDKASPFDEWSNVSLQTPIVWDQLSDTLLHVDTNDDADHEPENIVLNMNMMSRYPRAKLSAGFQDSHVYVCRRSILSILQEKPRFESIREEFLPWLCTPQYNLSRRERFGHILDHRGSGMSQHSALAHSTLHTLKSGLNESSDDEHDAADDPVSSLRVGVVIHRAQEGITFRANTLPAYLDANHHFLSQTTYSLPSDPASRSLIDPKAQIGSDSMVGHTTKVGERTSIKRSVVGKHCVIGKYVRISGCVILDHCIIADGAKIDSCILGASTKIGSKAELSRCVTQSGYEVTAGESYKNERLEISDWTAASQSEAEESDTGSDATDDDD</sequence>
<organism evidence="9 10">
    <name type="scientific">Meripilus lineatus</name>
    <dbReference type="NCBI Taxonomy" id="2056292"/>
    <lineage>
        <taxon>Eukaryota</taxon>
        <taxon>Fungi</taxon>
        <taxon>Dikarya</taxon>
        <taxon>Basidiomycota</taxon>
        <taxon>Agaricomycotina</taxon>
        <taxon>Agaricomycetes</taxon>
        <taxon>Polyporales</taxon>
        <taxon>Meripilaceae</taxon>
        <taxon>Meripilus</taxon>
    </lineage>
</organism>
<gene>
    <name evidence="9" type="ORF">NLI96_g10872</name>
</gene>
<comment type="similarity">
    <text evidence="2">Belongs to the eIF-2B gamma/epsilon subunits family.</text>
</comment>
<evidence type="ECO:0000256" key="4">
    <source>
        <dbReference type="ARBA" id="ARBA00022540"/>
    </source>
</evidence>
<dbReference type="PANTHER" id="PTHR45989:SF1">
    <property type="entry name" value="TRANSLATION INITIATION FACTOR EIF-2B SUBUNIT GAMMA"/>
    <property type="match status" value="1"/>
</dbReference>
<keyword evidence="5" id="KW-0648">Protein biosynthesis</keyword>
<dbReference type="CDD" id="cd04652">
    <property type="entry name" value="LbH_eIF2B_gamma_C"/>
    <property type="match status" value="1"/>
</dbReference>
<dbReference type="GO" id="GO:0003743">
    <property type="term" value="F:translation initiation factor activity"/>
    <property type="evidence" value="ECO:0007669"/>
    <property type="project" value="TreeGrafter"/>
</dbReference>
<name>A0AAD5UXR9_9APHY</name>
<keyword evidence="4" id="KW-0396">Initiation factor</keyword>
<comment type="subunit">
    <text evidence="6">Component of the translation initiation factor 2B (eIF2B) complex which is a heterodecamer of two sets of five different subunits: alpha, beta, gamma, delta and epsilon. Subunits alpha, beta and delta comprise a regulatory subcomplex and subunits epsilon and gamma comprise a catalytic subcomplex. Within the complex, the hexameric regulatory complex resides at the center, with the two heterodimeric catalytic subcomplexes bound on opposite sides.</text>
</comment>
<dbReference type="GO" id="GO:0002183">
    <property type="term" value="P:cytoplasmic translational initiation"/>
    <property type="evidence" value="ECO:0007669"/>
    <property type="project" value="TreeGrafter"/>
</dbReference>
<evidence type="ECO:0000259" key="8">
    <source>
        <dbReference type="Pfam" id="PF25084"/>
    </source>
</evidence>
<evidence type="ECO:0000313" key="10">
    <source>
        <dbReference type="Proteomes" id="UP001212997"/>
    </source>
</evidence>
<proteinExistence type="inferred from homology"/>
<accession>A0AAD5UXR9</accession>
<feature type="domain" description="EIF2B subunit epsilon/gamma LbH" evidence="8">
    <location>
        <begin position="216"/>
        <end position="298"/>
    </location>
</feature>
<evidence type="ECO:0000256" key="1">
    <source>
        <dbReference type="ARBA" id="ARBA00004514"/>
    </source>
</evidence>
<dbReference type="PANTHER" id="PTHR45989">
    <property type="entry name" value="TRANSLATION INITIATION FACTOR EIF-2B SUBUNIT GAMMA"/>
    <property type="match status" value="1"/>
</dbReference>
<dbReference type="InterPro" id="IPR011004">
    <property type="entry name" value="Trimer_LpxA-like_sf"/>
</dbReference>
<dbReference type="EMBL" id="JANAWD010000660">
    <property type="protein sequence ID" value="KAJ3476857.1"/>
    <property type="molecule type" value="Genomic_DNA"/>
</dbReference>
<evidence type="ECO:0000256" key="7">
    <source>
        <dbReference type="SAM" id="MobiDB-lite"/>
    </source>
</evidence>
<dbReference type="Gene3D" id="2.160.10.10">
    <property type="entry name" value="Hexapeptide repeat proteins"/>
    <property type="match status" value="1"/>
</dbReference>
<feature type="compositionally biased region" description="Acidic residues" evidence="7">
    <location>
        <begin position="323"/>
        <end position="338"/>
    </location>
</feature>
<evidence type="ECO:0000256" key="5">
    <source>
        <dbReference type="ARBA" id="ARBA00022917"/>
    </source>
</evidence>
<keyword evidence="10" id="KW-1185">Reference proteome</keyword>
<evidence type="ECO:0000256" key="2">
    <source>
        <dbReference type="ARBA" id="ARBA00007878"/>
    </source>
</evidence>
<dbReference type="InterPro" id="IPR056764">
    <property type="entry name" value="LbH_EIF2B3/5"/>
</dbReference>
<reference evidence="9" key="1">
    <citation type="submission" date="2022-07" db="EMBL/GenBank/DDBJ databases">
        <title>Genome Sequence of Physisporinus lineatus.</title>
        <authorList>
            <person name="Buettner E."/>
        </authorList>
    </citation>
    <scope>NUCLEOTIDE SEQUENCE</scope>
    <source>
        <strain evidence="9">VT162</strain>
    </source>
</reference>
<dbReference type="GO" id="GO:0005085">
    <property type="term" value="F:guanyl-nucleotide exchange factor activity"/>
    <property type="evidence" value="ECO:0007669"/>
    <property type="project" value="TreeGrafter"/>
</dbReference>
<dbReference type="GO" id="GO:0005829">
    <property type="term" value="C:cytosol"/>
    <property type="evidence" value="ECO:0007669"/>
    <property type="project" value="UniProtKB-SubCell"/>
</dbReference>
<keyword evidence="3" id="KW-0963">Cytoplasm</keyword>
<dbReference type="AlphaFoldDB" id="A0AAD5UXR9"/>
<dbReference type="SUPFAM" id="SSF51161">
    <property type="entry name" value="Trimeric LpxA-like enzymes"/>
    <property type="match status" value="1"/>
</dbReference>
<evidence type="ECO:0000256" key="3">
    <source>
        <dbReference type="ARBA" id="ARBA00022490"/>
    </source>
</evidence>
<dbReference type="Proteomes" id="UP001212997">
    <property type="component" value="Unassembled WGS sequence"/>
</dbReference>